<keyword evidence="1" id="KW-0812">Transmembrane</keyword>
<protein>
    <submittedName>
        <fullName evidence="2">PepSY domain-containing protein</fullName>
    </submittedName>
</protein>
<dbReference type="RefSeq" id="WP_205720714.1">
    <property type="nucleotide sequence ID" value="NZ_CP070608.1"/>
</dbReference>
<dbReference type="KEGG" id="fuv:JR347_11300"/>
<keyword evidence="1" id="KW-0472">Membrane</keyword>
<dbReference type="InterPro" id="IPR005625">
    <property type="entry name" value="PepSY-ass_TM"/>
</dbReference>
<evidence type="ECO:0000313" key="2">
    <source>
        <dbReference type="EMBL" id="QSE96197.1"/>
    </source>
</evidence>
<evidence type="ECO:0000313" key="3">
    <source>
        <dbReference type="Proteomes" id="UP000662783"/>
    </source>
</evidence>
<name>A0A974WFR2_9BACT</name>
<reference evidence="2" key="1">
    <citation type="submission" date="2021-02" db="EMBL/GenBank/DDBJ databases">
        <title>Fulvivirga sp. S481 isolated from sea water.</title>
        <authorList>
            <person name="Bae S.S."/>
            <person name="Baek K."/>
        </authorList>
    </citation>
    <scope>NUCLEOTIDE SEQUENCE</scope>
    <source>
        <strain evidence="2">S481</strain>
    </source>
</reference>
<feature type="transmembrane region" description="Helical" evidence="1">
    <location>
        <begin position="401"/>
        <end position="423"/>
    </location>
</feature>
<feature type="transmembrane region" description="Helical" evidence="1">
    <location>
        <begin position="12"/>
        <end position="35"/>
    </location>
</feature>
<feature type="transmembrane region" description="Helical" evidence="1">
    <location>
        <begin position="331"/>
        <end position="352"/>
    </location>
</feature>
<dbReference type="AlphaFoldDB" id="A0A974WFR2"/>
<keyword evidence="3" id="KW-1185">Reference proteome</keyword>
<keyword evidence="1" id="KW-1133">Transmembrane helix</keyword>
<feature type="transmembrane region" description="Helical" evidence="1">
    <location>
        <begin position="372"/>
        <end position="395"/>
    </location>
</feature>
<feature type="transmembrane region" description="Helical" evidence="1">
    <location>
        <begin position="144"/>
        <end position="166"/>
    </location>
</feature>
<dbReference type="EMBL" id="CP070608">
    <property type="protein sequence ID" value="QSE96197.1"/>
    <property type="molecule type" value="Genomic_DNA"/>
</dbReference>
<accession>A0A974WFR2</accession>
<organism evidence="2 3">
    <name type="scientific">Fulvivirga lutea</name>
    <dbReference type="NCBI Taxonomy" id="2810512"/>
    <lineage>
        <taxon>Bacteria</taxon>
        <taxon>Pseudomonadati</taxon>
        <taxon>Bacteroidota</taxon>
        <taxon>Cytophagia</taxon>
        <taxon>Cytophagales</taxon>
        <taxon>Fulvivirgaceae</taxon>
        <taxon>Fulvivirga</taxon>
    </lineage>
</organism>
<sequence>MKKNFIWKLHSWTGLYAGLAIAFLSLTGTAALFRIEADHILNPDLRKVDVGNQQVSLNTAVESVKKQYENLELFEVELPKTQDGSWNIRFQSESDSKLFPVFWEVFVDPYSGKTLGDRNYYKTFSYYLRNIHVRFYEGYFGRQIVGLAGIALVISSITGLLIYGRFTKRQNFGKIRNKNIRTQQADYHKYIGITALVFNLMIAITGAWLGLQVYLQKWMHIDRPNTYISSNSVRIKNQSSIDFDLALIKAKSEFPELIPTIIRPTKNGTVEVIGDVAGKVYERNSNKLVLSTADYSTLFKYNISEATASHKLFFIQEALHFGDFGGFTLKLIYGLFGLTTGFLSLSGFIIYLERTKKQRAVKPSFQELGPVLWKYTFGLLAFCLITMIMSLIWGIGVPTLIVSVIFYSLLIFISMKVTFKFIINMFRRFTLYH</sequence>
<feature type="transmembrane region" description="Helical" evidence="1">
    <location>
        <begin position="187"/>
        <end position="209"/>
    </location>
</feature>
<dbReference type="PANTHER" id="PTHR34219">
    <property type="entry name" value="IRON-REGULATED INNER MEMBRANE PROTEIN-RELATED"/>
    <property type="match status" value="1"/>
</dbReference>
<gene>
    <name evidence="2" type="ORF">JR347_11300</name>
</gene>
<evidence type="ECO:0000256" key="1">
    <source>
        <dbReference type="SAM" id="Phobius"/>
    </source>
</evidence>
<dbReference type="Pfam" id="PF03929">
    <property type="entry name" value="PepSY_TM"/>
    <property type="match status" value="1"/>
</dbReference>
<dbReference type="Proteomes" id="UP000662783">
    <property type="component" value="Chromosome"/>
</dbReference>
<proteinExistence type="predicted"/>